<evidence type="ECO:0000256" key="1">
    <source>
        <dbReference type="ARBA" id="ARBA00018672"/>
    </source>
</evidence>
<dbReference type="FunFam" id="3.40.50.2300:FF:000018">
    <property type="entry name" value="DNA-binding transcriptional regulator NtrC"/>
    <property type="match status" value="1"/>
</dbReference>
<dbReference type="InterPro" id="IPR050595">
    <property type="entry name" value="Bact_response_regulator"/>
</dbReference>
<dbReference type="PANTHER" id="PTHR44591:SF23">
    <property type="entry name" value="CHEY SUBFAMILY"/>
    <property type="match status" value="1"/>
</dbReference>
<keyword evidence="3" id="KW-0805">Transcription regulation</keyword>
<proteinExistence type="predicted"/>
<dbReference type="InterPro" id="IPR001789">
    <property type="entry name" value="Sig_transdc_resp-reg_receiver"/>
</dbReference>
<dbReference type="PANTHER" id="PTHR44591">
    <property type="entry name" value="STRESS RESPONSE REGULATOR PROTEIN 1"/>
    <property type="match status" value="1"/>
</dbReference>
<dbReference type="AlphaFoldDB" id="A0A1M5QRV9"/>
<keyword evidence="2 6" id="KW-0597">Phosphoprotein</keyword>
<protein>
    <recommendedName>
        <fullName evidence="1">Stage 0 sporulation protein A homolog</fullName>
    </recommendedName>
</protein>
<dbReference type="PROSITE" id="PS50110">
    <property type="entry name" value="RESPONSE_REGULATORY"/>
    <property type="match status" value="1"/>
</dbReference>
<evidence type="ECO:0000256" key="4">
    <source>
        <dbReference type="ARBA" id="ARBA00023163"/>
    </source>
</evidence>
<sequence length="117" mass="13201">MRKVLIADDLVNMRWVFERALSKAGYHVETAEDGQVAVDRALAERPDLVLVDLNMPKLDGLSVLRRLKEHYPDLPIIMMTAHVSTVTAVEAMKAGVHDFLMKPFDIEELLLTVFKAV</sequence>
<dbReference type="RefSeq" id="WP_073027371.1">
    <property type="nucleotide sequence ID" value="NZ_FQXJ01000003.1"/>
</dbReference>
<keyword evidence="4" id="KW-0804">Transcription</keyword>
<feature type="domain" description="Response regulatory" evidence="7">
    <location>
        <begin position="3"/>
        <end position="117"/>
    </location>
</feature>
<evidence type="ECO:0000313" key="8">
    <source>
        <dbReference type="EMBL" id="SHH16847.1"/>
    </source>
</evidence>
<dbReference type="EMBL" id="FQXJ01000003">
    <property type="protein sequence ID" value="SHH16847.1"/>
    <property type="molecule type" value="Genomic_DNA"/>
</dbReference>
<evidence type="ECO:0000256" key="6">
    <source>
        <dbReference type="PROSITE-ProRule" id="PRU00169"/>
    </source>
</evidence>
<dbReference type="STRING" id="1121420.SAMN02746098_00348"/>
<evidence type="ECO:0000313" key="9">
    <source>
        <dbReference type="Proteomes" id="UP000183954"/>
    </source>
</evidence>
<dbReference type="SMART" id="SM00448">
    <property type="entry name" value="REC"/>
    <property type="match status" value="1"/>
</dbReference>
<name>A0A1M5QRV9_9FIRM</name>
<dbReference type="SUPFAM" id="SSF52172">
    <property type="entry name" value="CheY-like"/>
    <property type="match status" value="1"/>
</dbReference>
<evidence type="ECO:0000256" key="2">
    <source>
        <dbReference type="ARBA" id="ARBA00022553"/>
    </source>
</evidence>
<evidence type="ECO:0000259" key="7">
    <source>
        <dbReference type="PROSITE" id="PS50110"/>
    </source>
</evidence>
<reference evidence="9" key="1">
    <citation type="submission" date="2016-11" db="EMBL/GenBank/DDBJ databases">
        <authorList>
            <person name="Varghese N."/>
            <person name="Submissions S."/>
        </authorList>
    </citation>
    <scope>NUCLEOTIDE SEQUENCE [LARGE SCALE GENOMIC DNA]</scope>
    <source>
        <strain evidence="9">DSM 15449</strain>
    </source>
</reference>
<dbReference type="Pfam" id="PF00072">
    <property type="entry name" value="Response_reg"/>
    <property type="match status" value="1"/>
</dbReference>
<feature type="modified residue" description="4-aspartylphosphate" evidence="6">
    <location>
        <position position="52"/>
    </location>
</feature>
<evidence type="ECO:0000256" key="3">
    <source>
        <dbReference type="ARBA" id="ARBA00023015"/>
    </source>
</evidence>
<comment type="function">
    <text evidence="5">May play the central regulatory role in sporulation. It may be an element of the effector pathway responsible for the activation of sporulation genes in response to nutritional stress. Spo0A may act in concert with spo0H (a sigma factor) to control the expression of some genes that are critical to the sporulation process.</text>
</comment>
<dbReference type="GO" id="GO:0000160">
    <property type="term" value="P:phosphorelay signal transduction system"/>
    <property type="evidence" value="ECO:0007669"/>
    <property type="project" value="InterPro"/>
</dbReference>
<dbReference type="Proteomes" id="UP000183954">
    <property type="component" value="Unassembled WGS sequence"/>
</dbReference>
<dbReference type="Gene3D" id="3.40.50.2300">
    <property type="match status" value="1"/>
</dbReference>
<accession>A0A1M5QRV9</accession>
<gene>
    <name evidence="8" type="ORF">SAMN02746098_00348</name>
</gene>
<keyword evidence="9" id="KW-1185">Reference proteome</keyword>
<evidence type="ECO:0000256" key="5">
    <source>
        <dbReference type="ARBA" id="ARBA00024867"/>
    </source>
</evidence>
<dbReference type="InterPro" id="IPR011006">
    <property type="entry name" value="CheY-like_superfamily"/>
</dbReference>
<organism evidence="8 9">
    <name type="scientific">Desulfosporosinus lacus DSM 15449</name>
    <dbReference type="NCBI Taxonomy" id="1121420"/>
    <lineage>
        <taxon>Bacteria</taxon>
        <taxon>Bacillati</taxon>
        <taxon>Bacillota</taxon>
        <taxon>Clostridia</taxon>
        <taxon>Eubacteriales</taxon>
        <taxon>Desulfitobacteriaceae</taxon>
        <taxon>Desulfosporosinus</taxon>
    </lineage>
</organism>